<keyword evidence="2" id="KW-1185">Reference proteome</keyword>
<accession>A0ABR1EAX5</accession>
<evidence type="ECO:0000313" key="1">
    <source>
        <dbReference type="EMBL" id="KAK6759801.1"/>
    </source>
</evidence>
<evidence type="ECO:0008006" key="3">
    <source>
        <dbReference type="Google" id="ProtNLM"/>
    </source>
</evidence>
<dbReference type="EMBL" id="JAVFWL010000006">
    <property type="protein sequence ID" value="KAK6759801.1"/>
    <property type="molecule type" value="Genomic_DNA"/>
</dbReference>
<gene>
    <name evidence="1" type="primary">Necator_chrX.g21558</name>
    <name evidence="1" type="ORF">RB195_021397</name>
</gene>
<dbReference type="Proteomes" id="UP001303046">
    <property type="component" value="Unassembled WGS sequence"/>
</dbReference>
<sequence length="85" mass="9850">MKARALYLWDLCFLEMVDRKCFEGIDIRVPGVSCDLFTVRTRTTFPTIYSISPASGITCSCINLRIISIRFLRFSVSYFCPCWFS</sequence>
<protein>
    <recommendedName>
        <fullName evidence="3">Secreted protein</fullName>
    </recommendedName>
</protein>
<proteinExistence type="predicted"/>
<reference evidence="1 2" key="1">
    <citation type="submission" date="2023-08" db="EMBL/GenBank/DDBJ databases">
        <title>A Necator americanus chromosomal reference genome.</title>
        <authorList>
            <person name="Ilik V."/>
            <person name="Petrzelkova K.J."/>
            <person name="Pardy F."/>
            <person name="Fuh T."/>
            <person name="Niatou-Singa F.S."/>
            <person name="Gouil Q."/>
            <person name="Baker L."/>
            <person name="Ritchie M.E."/>
            <person name="Jex A.R."/>
            <person name="Gazzola D."/>
            <person name="Li H."/>
            <person name="Toshio Fujiwara R."/>
            <person name="Zhan B."/>
            <person name="Aroian R.V."/>
            <person name="Pafco B."/>
            <person name="Schwarz E.M."/>
        </authorList>
    </citation>
    <scope>NUCLEOTIDE SEQUENCE [LARGE SCALE GENOMIC DNA]</scope>
    <source>
        <strain evidence="1 2">Aroian</strain>
        <tissue evidence="1">Whole animal</tissue>
    </source>
</reference>
<evidence type="ECO:0000313" key="2">
    <source>
        <dbReference type="Proteomes" id="UP001303046"/>
    </source>
</evidence>
<name>A0ABR1EAX5_NECAM</name>
<organism evidence="1 2">
    <name type="scientific">Necator americanus</name>
    <name type="common">Human hookworm</name>
    <dbReference type="NCBI Taxonomy" id="51031"/>
    <lineage>
        <taxon>Eukaryota</taxon>
        <taxon>Metazoa</taxon>
        <taxon>Ecdysozoa</taxon>
        <taxon>Nematoda</taxon>
        <taxon>Chromadorea</taxon>
        <taxon>Rhabditida</taxon>
        <taxon>Rhabditina</taxon>
        <taxon>Rhabditomorpha</taxon>
        <taxon>Strongyloidea</taxon>
        <taxon>Ancylostomatidae</taxon>
        <taxon>Bunostominae</taxon>
        <taxon>Necator</taxon>
    </lineage>
</organism>
<comment type="caution">
    <text evidence="1">The sequence shown here is derived from an EMBL/GenBank/DDBJ whole genome shotgun (WGS) entry which is preliminary data.</text>
</comment>